<evidence type="ECO:0008006" key="8">
    <source>
        <dbReference type="Google" id="ProtNLM"/>
    </source>
</evidence>
<dbReference type="InterPro" id="IPR007568">
    <property type="entry name" value="RTA1"/>
</dbReference>
<feature type="transmembrane region" description="Helical" evidence="5">
    <location>
        <begin position="16"/>
        <end position="34"/>
    </location>
</feature>
<feature type="transmembrane region" description="Helical" evidence="5">
    <location>
        <begin position="46"/>
        <end position="65"/>
    </location>
</feature>
<feature type="transmembrane region" description="Helical" evidence="5">
    <location>
        <begin position="118"/>
        <end position="143"/>
    </location>
</feature>
<keyword evidence="3 5" id="KW-1133">Transmembrane helix</keyword>
<dbReference type="STRING" id="1806994.A0A507BVV7"/>
<dbReference type="AlphaFoldDB" id="A0A507BVV7"/>
<keyword evidence="2 5" id="KW-0812">Transmembrane</keyword>
<evidence type="ECO:0000313" key="7">
    <source>
        <dbReference type="Proteomes" id="UP000319731"/>
    </source>
</evidence>
<evidence type="ECO:0000256" key="2">
    <source>
        <dbReference type="ARBA" id="ARBA00022692"/>
    </source>
</evidence>
<comment type="caution">
    <text evidence="6">The sequence shown here is derived from an EMBL/GenBank/DDBJ whole genome shotgun (WGS) entry which is preliminary data.</text>
</comment>
<feature type="transmembrane region" description="Helical" evidence="5">
    <location>
        <begin position="155"/>
        <end position="177"/>
    </location>
</feature>
<evidence type="ECO:0000256" key="4">
    <source>
        <dbReference type="ARBA" id="ARBA00023136"/>
    </source>
</evidence>
<dbReference type="EMBL" id="QEAO01000042">
    <property type="protein sequence ID" value="TPX31612.1"/>
    <property type="molecule type" value="Genomic_DNA"/>
</dbReference>
<protein>
    <recommendedName>
        <fullName evidence="8">RTA1 like protein</fullName>
    </recommendedName>
</protein>
<dbReference type="PANTHER" id="PTHR31465:SF1">
    <property type="entry name" value="PROTEIN RTA1-RELATED"/>
    <property type="match status" value="1"/>
</dbReference>
<evidence type="ECO:0000256" key="1">
    <source>
        <dbReference type="ARBA" id="ARBA00004141"/>
    </source>
</evidence>
<proteinExistence type="predicted"/>
<keyword evidence="7" id="KW-1185">Reference proteome</keyword>
<feature type="transmembrane region" description="Helical" evidence="5">
    <location>
        <begin position="189"/>
        <end position="209"/>
    </location>
</feature>
<reference evidence="6 7" key="1">
    <citation type="journal article" date="2019" name="Sci. Rep.">
        <title>Comparative genomics of chytrid fungi reveal insights into the obligate biotrophic and pathogenic lifestyle of Synchytrium endobioticum.</title>
        <authorList>
            <person name="van de Vossenberg B.T.L.H."/>
            <person name="Warris S."/>
            <person name="Nguyen H.D.T."/>
            <person name="van Gent-Pelzer M.P.E."/>
            <person name="Joly D.L."/>
            <person name="van de Geest H.C."/>
            <person name="Bonants P.J.M."/>
            <person name="Smith D.S."/>
            <person name="Levesque C.A."/>
            <person name="van der Lee T.A.J."/>
        </authorList>
    </citation>
    <scope>NUCLEOTIDE SEQUENCE [LARGE SCALE GENOMIC DNA]</scope>
    <source>
        <strain evidence="6 7">JEL517</strain>
    </source>
</reference>
<name>A0A507BVV7_9FUNG</name>
<evidence type="ECO:0000313" key="6">
    <source>
        <dbReference type="EMBL" id="TPX31612.1"/>
    </source>
</evidence>
<dbReference type="GO" id="GO:0016020">
    <property type="term" value="C:membrane"/>
    <property type="evidence" value="ECO:0007669"/>
    <property type="project" value="UniProtKB-SubCell"/>
</dbReference>
<keyword evidence="4 5" id="KW-0472">Membrane</keyword>
<gene>
    <name evidence="6" type="ORF">SmJEL517_g05109</name>
</gene>
<dbReference type="PANTHER" id="PTHR31465">
    <property type="entry name" value="PROTEIN RTA1-RELATED"/>
    <property type="match status" value="1"/>
</dbReference>
<evidence type="ECO:0000256" key="3">
    <source>
        <dbReference type="ARBA" id="ARBA00022989"/>
    </source>
</evidence>
<dbReference type="Pfam" id="PF04479">
    <property type="entry name" value="RTA1"/>
    <property type="match status" value="1"/>
</dbReference>
<feature type="transmembrane region" description="Helical" evidence="5">
    <location>
        <begin position="77"/>
        <end position="98"/>
    </location>
</feature>
<dbReference type="Proteomes" id="UP000319731">
    <property type="component" value="Unassembled WGS sequence"/>
</dbReference>
<comment type="subcellular location">
    <subcellularLocation>
        <location evidence="1">Membrane</location>
        <topology evidence="1">Multi-pass membrane protein</topology>
    </subcellularLocation>
</comment>
<dbReference type="GeneID" id="42006334"/>
<accession>A0A507BVV7</accession>
<organism evidence="6 7">
    <name type="scientific">Synchytrium microbalum</name>
    <dbReference type="NCBI Taxonomy" id="1806994"/>
    <lineage>
        <taxon>Eukaryota</taxon>
        <taxon>Fungi</taxon>
        <taxon>Fungi incertae sedis</taxon>
        <taxon>Chytridiomycota</taxon>
        <taxon>Chytridiomycota incertae sedis</taxon>
        <taxon>Chytridiomycetes</taxon>
        <taxon>Synchytriales</taxon>
        <taxon>Synchytriaceae</taxon>
        <taxon>Synchytrium</taxon>
    </lineage>
</organism>
<dbReference type="OrthoDB" id="3358017at2759"/>
<evidence type="ECO:0000256" key="5">
    <source>
        <dbReference type="SAM" id="Phobius"/>
    </source>
</evidence>
<dbReference type="RefSeq" id="XP_031023006.1">
    <property type="nucleotide sequence ID" value="XM_031171037.1"/>
</dbReference>
<sequence>MSNIPTDRNLFGYDPSIAAAAVAMIVFLVTGVAHSVQMYLHRPCGYMLLMVIGAFWELIGFGMRINAASHSSSATWFGAQQSMLILAPVLIAAGDYMILTRIIRHIGVEFSPVNPKYVAPIFVGMDILSFAIQGGGSAALIMAKDVATLNFGLNSLIAGLVLQVFSIACFLLLAVIFQRRARAVPGTKWRRLMIMLYVSAAFILIRSIYRVAEFAQGFLSSISTIEGLLYTFDTAAIFIAIAVFNIVHPADSLVASKEADNVYAKSNKINP</sequence>
<feature type="transmembrane region" description="Helical" evidence="5">
    <location>
        <begin position="229"/>
        <end position="247"/>
    </location>
</feature>